<sequence length="484" mass="55566">MSLKKIFTGITVTMLLISSLSTFGRQGFASISGNYKFINDGDIVTLTTNRFGNVSFGDGEETYVCTVIKHAFHFKINCTNEPLYFKLSIREKNGSYKSLNEYRKLGLFGYYLESGDRVWLTKKNNTVRFRGNGAGKFRVIQQLGILRQQFGKHSWGIPEKADLYFMSQDSMTIKSMAFLSNQEQSLSTKIRGLLKSSIIGTWYLKANVLEPMTDSMRTIAVKSLRSYKNPYSKIILNYIESQYNPLFSCTDEFAQGIIEQYKNDSCYMVFKKFDTKRCYDYLLRNFSGDFLDRLVTTLLYDRRVEPEDNSGLIVDALDRVRNSDYKNVLLQLKASNLVGAKAYDFSLSDSLESIHTLSEFKGKVVFIDFWFTGCGNCIKVNPLLARIEKKFEGRQVIFLSVNLDKARKTWIKSIQSGKYTTPYATNLYTDNLAFNHPISKFYNVTDGPTLIMIDKYGKMMIRPIDPRKDEGRNIEYLINKAIAN</sequence>
<comment type="subcellular location">
    <subcellularLocation>
        <location evidence="1">Cell envelope</location>
    </subcellularLocation>
</comment>
<evidence type="ECO:0000259" key="5">
    <source>
        <dbReference type="PROSITE" id="PS51352"/>
    </source>
</evidence>
<organism evidence="6 8">
    <name type="scientific">Mucilaginibacter rubeus</name>
    <dbReference type="NCBI Taxonomy" id="2027860"/>
    <lineage>
        <taxon>Bacteria</taxon>
        <taxon>Pseudomonadati</taxon>
        <taxon>Bacteroidota</taxon>
        <taxon>Sphingobacteriia</taxon>
        <taxon>Sphingobacteriales</taxon>
        <taxon>Sphingobacteriaceae</taxon>
        <taxon>Mucilaginibacter</taxon>
    </lineage>
</organism>
<dbReference type="PANTHER" id="PTHR42852:SF6">
    <property type="entry name" value="THIOL:DISULFIDE INTERCHANGE PROTEIN DSBE"/>
    <property type="match status" value="1"/>
</dbReference>
<evidence type="ECO:0000313" key="9">
    <source>
        <dbReference type="Proteomes" id="UP000663940"/>
    </source>
</evidence>
<accession>A0AAE6JHJ9</accession>
<dbReference type="Proteomes" id="UP000250557">
    <property type="component" value="Chromosome"/>
</dbReference>
<dbReference type="RefSeq" id="WP_112654667.1">
    <property type="nucleotide sequence ID" value="NZ_CP043451.1"/>
</dbReference>
<reference evidence="7 9" key="2">
    <citation type="submission" date="2021-03" db="EMBL/GenBank/DDBJ databases">
        <title>Mucilaginibacter strains isolated from gold and copper mining confer multi heavy-metal resistance.</title>
        <authorList>
            <person name="Li Y."/>
        </authorList>
    </citation>
    <scope>NUCLEOTIDE SEQUENCE [LARGE SCALE GENOMIC DNA]</scope>
    <source>
        <strain evidence="7 9">P2-4</strain>
    </source>
</reference>
<evidence type="ECO:0000313" key="7">
    <source>
        <dbReference type="EMBL" id="QTE52590.1"/>
    </source>
</evidence>
<evidence type="ECO:0000256" key="4">
    <source>
        <dbReference type="ARBA" id="ARBA00023284"/>
    </source>
</evidence>
<dbReference type="PROSITE" id="PS51352">
    <property type="entry name" value="THIOREDOXIN_2"/>
    <property type="match status" value="1"/>
</dbReference>
<dbReference type="SUPFAM" id="SSF52833">
    <property type="entry name" value="Thioredoxin-like"/>
    <property type="match status" value="1"/>
</dbReference>
<dbReference type="EMBL" id="CP071880">
    <property type="protein sequence ID" value="QTE52590.1"/>
    <property type="molecule type" value="Genomic_DNA"/>
</dbReference>
<evidence type="ECO:0000256" key="2">
    <source>
        <dbReference type="ARBA" id="ARBA00022748"/>
    </source>
</evidence>
<dbReference type="GO" id="GO:0030313">
    <property type="term" value="C:cell envelope"/>
    <property type="evidence" value="ECO:0007669"/>
    <property type="project" value="UniProtKB-SubCell"/>
</dbReference>
<dbReference type="AlphaFoldDB" id="A0AAE6JHJ9"/>
<dbReference type="CDD" id="cd02966">
    <property type="entry name" value="TlpA_like_family"/>
    <property type="match status" value="1"/>
</dbReference>
<dbReference type="InterPro" id="IPR036249">
    <property type="entry name" value="Thioredoxin-like_sf"/>
</dbReference>
<reference evidence="6 8" key="1">
    <citation type="submission" date="2019-08" db="EMBL/GenBank/DDBJ databases">
        <title>Comparative genome analysis confer to the adaptation heavy metal polluted environment.</title>
        <authorList>
            <person name="Li Y."/>
        </authorList>
    </citation>
    <scope>NUCLEOTIDE SEQUENCE [LARGE SCALE GENOMIC DNA]</scope>
    <source>
        <strain evidence="6 8">P2</strain>
    </source>
</reference>
<dbReference type="Gene3D" id="3.40.30.10">
    <property type="entry name" value="Glutaredoxin"/>
    <property type="match status" value="1"/>
</dbReference>
<keyword evidence="2" id="KW-0201">Cytochrome c-type biogenesis</keyword>
<dbReference type="Proteomes" id="UP000663940">
    <property type="component" value="Chromosome"/>
</dbReference>
<dbReference type="EMBL" id="CP043451">
    <property type="protein sequence ID" value="QEM04892.1"/>
    <property type="molecule type" value="Genomic_DNA"/>
</dbReference>
<dbReference type="Pfam" id="PF13905">
    <property type="entry name" value="Thioredoxin_8"/>
    <property type="match status" value="1"/>
</dbReference>
<dbReference type="InterPro" id="IPR013766">
    <property type="entry name" value="Thioredoxin_domain"/>
</dbReference>
<evidence type="ECO:0000313" key="8">
    <source>
        <dbReference type="Proteomes" id="UP000250557"/>
    </source>
</evidence>
<evidence type="ECO:0000256" key="3">
    <source>
        <dbReference type="ARBA" id="ARBA00023157"/>
    </source>
</evidence>
<feature type="domain" description="Thioredoxin" evidence="5">
    <location>
        <begin position="336"/>
        <end position="484"/>
    </location>
</feature>
<keyword evidence="9" id="KW-1185">Reference proteome</keyword>
<evidence type="ECO:0000313" key="6">
    <source>
        <dbReference type="EMBL" id="QEM04892.1"/>
    </source>
</evidence>
<keyword evidence="4" id="KW-0676">Redox-active center</keyword>
<evidence type="ECO:0000256" key="1">
    <source>
        <dbReference type="ARBA" id="ARBA00004196"/>
    </source>
</evidence>
<dbReference type="GO" id="GO:0017004">
    <property type="term" value="P:cytochrome complex assembly"/>
    <property type="evidence" value="ECO:0007669"/>
    <property type="project" value="UniProtKB-KW"/>
</dbReference>
<gene>
    <name evidence="6" type="ORF">DIU31_015745</name>
    <name evidence="7" type="ORF">J3L21_11740</name>
</gene>
<proteinExistence type="predicted"/>
<name>A0AAE6JHJ9_9SPHI</name>
<dbReference type="InterPro" id="IPR050553">
    <property type="entry name" value="Thioredoxin_ResA/DsbE_sf"/>
</dbReference>
<keyword evidence="3" id="KW-1015">Disulfide bond</keyword>
<protein>
    <submittedName>
        <fullName evidence="6">TlpA family protein disulfide reductase</fullName>
    </submittedName>
</protein>
<dbReference type="PANTHER" id="PTHR42852">
    <property type="entry name" value="THIOL:DISULFIDE INTERCHANGE PROTEIN DSBE"/>
    <property type="match status" value="1"/>
</dbReference>
<dbReference type="InterPro" id="IPR012336">
    <property type="entry name" value="Thioredoxin-like_fold"/>
</dbReference>